<gene>
    <name evidence="1" type="ORF">HPB48_023587</name>
</gene>
<evidence type="ECO:0000313" key="1">
    <source>
        <dbReference type="EMBL" id="KAH9382952.1"/>
    </source>
</evidence>
<comment type="caution">
    <text evidence="1">The sequence shown here is derived from an EMBL/GenBank/DDBJ whole genome shotgun (WGS) entry which is preliminary data.</text>
</comment>
<dbReference type="EMBL" id="JABSTR010000729">
    <property type="protein sequence ID" value="KAH9382952.1"/>
    <property type="molecule type" value="Genomic_DNA"/>
</dbReference>
<dbReference type="OrthoDB" id="10517832at2759"/>
<organism evidence="1 2">
    <name type="scientific">Haemaphysalis longicornis</name>
    <name type="common">Bush tick</name>
    <dbReference type="NCBI Taxonomy" id="44386"/>
    <lineage>
        <taxon>Eukaryota</taxon>
        <taxon>Metazoa</taxon>
        <taxon>Ecdysozoa</taxon>
        <taxon>Arthropoda</taxon>
        <taxon>Chelicerata</taxon>
        <taxon>Arachnida</taxon>
        <taxon>Acari</taxon>
        <taxon>Parasitiformes</taxon>
        <taxon>Ixodida</taxon>
        <taxon>Ixodoidea</taxon>
        <taxon>Ixodidae</taxon>
        <taxon>Haemaphysalinae</taxon>
        <taxon>Haemaphysalis</taxon>
    </lineage>
</organism>
<reference evidence="1 2" key="1">
    <citation type="journal article" date="2020" name="Cell">
        <title>Large-Scale Comparative Analyses of Tick Genomes Elucidate Their Genetic Diversity and Vector Capacities.</title>
        <authorList>
            <consortium name="Tick Genome and Microbiome Consortium (TIGMIC)"/>
            <person name="Jia N."/>
            <person name="Wang J."/>
            <person name="Shi W."/>
            <person name="Du L."/>
            <person name="Sun Y."/>
            <person name="Zhan W."/>
            <person name="Jiang J.F."/>
            <person name="Wang Q."/>
            <person name="Zhang B."/>
            <person name="Ji P."/>
            <person name="Bell-Sakyi L."/>
            <person name="Cui X.M."/>
            <person name="Yuan T.T."/>
            <person name="Jiang B.G."/>
            <person name="Yang W.F."/>
            <person name="Lam T.T."/>
            <person name="Chang Q.C."/>
            <person name="Ding S.J."/>
            <person name="Wang X.J."/>
            <person name="Zhu J.G."/>
            <person name="Ruan X.D."/>
            <person name="Zhao L."/>
            <person name="Wei J.T."/>
            <person name="Ye R.Z."/>
            <person name="Que T.C."/>
            <person name="Du C.H."/>
            <person name="Zhou Y.H."/>
            <person name="Cheng J.X."/>
            <person name="Dai P.F."/>
            <person name="Guo W.B."/>
            <person name="Han X.H."/>
            <person name="Huang E.J."/>
            <person name="Li L.F."/>
            <person name="Wei W."/>
            <person name="Gao Y.C."/>
            <person name="Liu J.Z."/>
            <person name="Shao H.Z."/>
            <person name="Wang X."/>
            <person name="Wang C.C."/>
            <person name="Yang T.C."/>
            <person name="Huo Q.B."/>
            <person name="Li W."/>
            <person name="Chen H.Y."/>
            <person name="Chen S.E."/>
            <person name="Zhou L.G."/>
            <person name="Ni X.B."/>
            <person name="Tian J.H."/>
            <person name="Sheng Y."/>
            <person name="Liu T."/>
            <person name="Pan Y.S."/>
            <person name="Xia L.Y."/>
            <person name="Li J."/>
            <person name="Zhao F."/>
            <person name="Cao W.C."/>
        </authorList>
    </citation>
    <scope>NUCLEOTIDE SEQUENCE [LARGE SCALE GENOMIC DNA]</scope>
    <source>
        <strain evidence="1">HaeL-2018</strain>
    </source>
</reference>
<proteinExistence type="predicted"/>
<sequence>MDQPDIVLRKAYKQAVGRPPHAATSKLEALGVHKKVRELIDAHLVSQLERLRQTSTGHTVLR</sequence>
<dbReference type="Proteomes" id="UP000821853">
    <property type="component" value="Unassembled WGS sequence"/>
</dbReference>
<name>A0A9J6H7P9_HAELO</name>
<keyword evidence="2" id="KW-1185">Reference proteome</keyword>
<dbReference type="AlphaFoldDB" id="A0A9J6H7P9"/>
<evidence type="ECO:0000313" key="2">
    <source>
        <dbReference type="Proteomes" id="UP000821853"/>
    </source>
</evidence>
<protein>
    <submittedName>
        <fullName evidence="1">Uncharacterized protein</fullName>
    </submittedName>
</protein>
<accession>A0A9J6H7P9</accession>
<dbReference type="VEuPathDB" id="VectorBase:HLOH_053811"/>